<sequence length="71" mass="7508">MKILKSLVAIVRYLAAAYFIQIATLIAFLVGGAAWSHFGSLWAAAAGFLLVIIASAPIFGLLHGEIKPPAR</sequence>
<comment type="caution">
    <text evidence="2">The sequence shown here is derived from an EMBL/GenBank/DDBJ whole genome shotgun (WGS) entry which is preliminary data.</text>
</comment>
<protein>
    <submittedName>
        <fullName evidence="2">Uncharacterized protein</fullName>
    </submittedName>
</protein>
<keyword evidence="1" id="KW-0812">Transmembrane</keyword>
<proteinExistence type="predicted"/>
<feature type="transmembrane region" description="Helical" evidence="1">
    <location>
        <begin position="12"/>
        <end position="35"/>
    </location>
</feature>
<dbReference type="EMBL" id="BMXV01000002">
    <property type="protein sequence ID" value="GGY67611.1"/>
    <property type="molecule type" value="Genomic_DNA"/>
</dbReference>
<keyword evidence="1" id="KW-1133">Transmembrane helix</keyword>
<evidence type="ECO:0000256" key="1">
    <source>
        <dbReference type="SAM" id="Phobius"/>
    </source>
</evidence>
<reference evidence="3" key="1">
    <citation type="journal article" date="2019" name="Int. J. Syst. Evol. Microbiol.">
        <title>The Global Catalogue of Microorganisms (GCM) 10K type strain sequencing project: providing services to taxonomists for standard genome sequencing and annotation.</title>
        <authorList>
            <consortium name="The Broad Institute Genomics Platform"/>
            <consortium name="The Broad Institute Genome Sequencing Center for Infectious Disease"/>
            <person name="Wu L."/>
            <person name="Ma J."/>
        </authorList>
    </citation>
    <scope>NUCLEOTIDE SEQUENCE [LARGE SCALE GENOMIC DNA]</scope>
    <source>
        <strain evidence="3">KCTC 22280</strain>
    </source>
</reference>
<gene>
    <name evidence="2" type="ORF">GCM10007071_13290</name>
</gene>
<evidence type="ECO:0000313" key="3">
    <source>
        <dbReference type="Proteomes" id="UP000601597"/>
    </source>
</evidence>
<name>A0ABQ3AV50_9GAMM</name>
<organism evidence="2 3">
    <name type="scientific">Marinobacter zhanjiangensis</name>
    <dbReference type="NCBI Taxonomy" id="578215"/>
    <lineage>
        <taxon>Bacteria</taxon>
        <taxon>Pseudomonadati</taxon>
        <taxon>Pseudomonadota</taxon>
        <taxon>Gammaproteobacteria</taxon>
        <taxon>Pseudomonadales</taxon>
        <taxon>Marinobacteraceae</taxon>
        <taxon>Marinobacter</taxon>
    </lineage>
</organism>
<keyword evidence="3" id="KW-1185">Reference proteome</keyword>
<evidence type="ECO:0000313" key="2">
    <source>
        <dbReference type="EMBL" id="GGY67611.1"/>
    </source>
</evidence>
<accession>A0ABQ3AV50</accession>
<dbReference type="Proteomes" id="UP000601597">
    <property type="component" value="Unassembled WGS sequence"/>
</dbReference>
<keyword evidence="1" id="KW-0472">Membrane</keyword>
<feature type="transmembrane region" description="Helical" evidence="1">
    <location>
        <begin position="41"/>
        <end position="62"/>
    </location>
</feature>